<name>A0A2N3VAJ3_9NOCA</name>
<proteinExistence type="predicted"/>
<accession>A0A2N3VAJ3</accession>
<feature type="transmembrane region" description="Helical" evidence="6">
    <location>
        <begin position="77"/>
        <end position="105"/>
    </location>
</feature>
<dbReference type="Proteomes" id="UP000233766">
    <property type="component" value="Unassembled WGS sequence"/>
</dbReference>
<feature type="domain" description="Copper resistance protein D" evidence="7">
    <location>
        <begin position="211"/>
        <end position="310"/>
    </location>
</feature>
<dbReference type="PANTHER" id="PTHR34820">
    <property type="entry name" value="INNER MEMBRANE PROTEIN YEBZ"/>
    <property type="match status" value="1"/>
</dbReference>
<dbReference type="OrthoDB" id="4641923at2"/>
<keyword evidence="4 6" id="KW-1133">Transmembrane helix</keyword>
<dbReference type="GO" id="GO:0005886">
    <property type="term" value="C:plasma membrane"/>
    <property type="evidence" value="ECO:0007669"/>
    <property type="project" value="UniProtKB-SubCell"/>
</dbReference>
<evidence type="ECO:0000259" key="7">
    <source>
        <dbReference type="Pfam" id="PF05425"/>
    </source>
</evidence>
<evidence type="ECO:0000313" key="9">
    <source>
        <dbReference type="Proteomes" id="UP000233766"/>
    </source>
</evidence>
<dbReference type="AlphaFoldDB" id="A0A2N3VAJ3"/>
<dbReference type="PANTHER" id="PTHR34820:SF4">
    <property type="entry name" value="INNER MEMBRANE PROTEIN YEBZ"/>
    <property type="match status" value="1"/>
</dbReference>
<dbReference type="RefSeq" id="WP_101465015.1">
    <property type="nucleotide sequence ID" value="NZ_PJMW01000002.1"/>
</dbReference>
<keyword evidence="9" id="KW-1185">Reference proteome</keyword>
<dbReference type="Pfam" id="PF05425">
    <property type="entry name" value="CopD"/>
    <property type="match status" value="1"/>
</dbReference>
<feature type="transmembrane region" description="Helical" evidence="6">
    <location>
        <begin position="292"/>
        <end position="312"/>
    </location>
</feature>
<keyword evidence="5 6" id="KW-0472">Membrane</keyword>
<feature type="transmembrane region" description="Helical" evidence="6">
    <location>
        <begin position="125"/>
        <end position="144"/>
    </location>
</feature>
<sequence>MTTGRRAPGAAPPQWRVLGPVVVAALFGVVLAWMLRGSGGLAWVAIARVLADCVGAVVIGFAALPRLNDRLTVTWRPLAALAGVWFVAEFTVLVCEAAEIVGVPVARLGAGDFVTFLGRLSGGQIGIAILFCTGAIVCYSALAFRRPDTASADLVLVFAAVALSLRPITGHMSQQMFGSVLAAIHALAAALWLGLLLAMVLVLRTRGEWAATLPHYSRLAAPLVAVVALTGLINGVVRLGGLAPLFSSGYGRILLAKLAVLCALVALGWWWRRTWVRKAADHRVTAEVSLRNAAIEVVAMALAFGLAATLAVTA</sequence>
<feature type="transmembrane region" description="Helical" evidence="6">
    <location>
        <begin position="151"/>
        <end position="168"/>
    </location>
</feature>
<feature type="transmembrane region" description="Helical" evidence="6">
    <location>
        <begin position="41"/>
        <end position="65"/>
    </location>
</feature>
<evidence type="ECO:0000256" key="3">
    <source>
        <dbReference type="ARBA" id="ARBA00022692"/>
    </source>
</evidence>
<reference evidence="8 9" key="1">
    <citation type="submission" date="2017-12" db="EMBL/GenBank/DDBJ databases">
        <title>Sequencing the genomes of 1000 Actinobacteria strains.</title>
        <authorList>
            <person name="Klenk H.-P."/>
        </authorList>
    </citation>
    <scope>NUCLEOTIDE SEQUENCE [LARGE SCALE GENOMIC DNA]</scope>
    <source>
        <strain evidence="8 9">DSM 44489</strain>
    </source>
</reference>
<comment type="subcellular location">
    <subcellularLocation>
        <location evidence="1">Cell membrane</location>
        <topology evidence="1">Multi-pass membrane protein</topology>
    </subcellularLocation>
</comment>
<dbReference type="EMBL" id="PJMW01000002">
    <property type="protein sequence ID" value="PKV78595.1"/>
    <property type="molecule type" value="Genomic_DNA"/>
</dbReference>
<evidence type="ECO:0000313" key="8">
    <source>
        <dbReference type="EMBL" id="PKV78595.1"/>
    </source>
</evidence>
<gene>
    <name evidence="8" type="ORF">ATK86_2970</name>
</gene>
<feature type="transmembrane region" description="Helical" evidence="6">
    <location>
        <begin position="180"/>
        <end position="203"/>
    </location>
</feature>
<keyword evidence="2" id="KW-1003">Cell membrane</keyword>
<evidence type="ECO:0000256" key="5">
    <source>
        <dbReference type="ARBA" id="ARBA00023136"/>
    </source>
</evidence>
<comment type="caution">
    <text evidence="8">The sequence shown here is derived from an EMBL/GenBank/DDBJ whole genome shotgun (WGS) entry which is preliminary data.</text>
</comment>
<feature type="transmembrane region" description="Helical" evidence="6">
    <location>
        <begin position="215"/>
        <end position="237"/>
    </location>
</feature>
<dbReference type="InterPro" id="IPR032694">
    <property type="entry name" value="CopC/D"/>
</dbReference>
<evidence type="ECO:0000256" key="2">
    <source>
        <dbReference type="ARBA" id="ARBA00022475"/>
    </source>
</evidence>
<evidence type="ECO:0000256" key="1">
    <source>
        <dbReference type="ARBA" id="ARBA00004651"/>
    </source>
</evidence>
<keyword evidence="3 6" id="KW-0812">Transmembrane</keyword>
<dbReference type="GO" id="GO:0006825">
    <property type="term" value="P:copper ion transport"/>
    <property type="evidence" value="ECO:0007669"/>
    <property type="project" value="InterPro"/>
</dbReference>
<organism evidence="8 9">
    <name type="scientific">Nocardia fluminea</name>
    <dbReference type="NCBI Taxonomy" id="134984"/>
    <lineage>
        <taxon>Bacteria</taxon>
        <taxon>Bacillati</taxon>
        <taxon>Actinomycetota</taxon>
        <taxon>Actinomycetes</taxon>
        <taxon>Mycobacteriales</taxon>
        <taxon>Nocardiaceae</taxon>
        <taxon>Nocardia</taxon>
    </lineage>
</organism>
<evidence type="ECO:0000256" key="6">
    <source>
        <dbReference type="SAM" id="Phobius"/>
    </source>
</evidence>
<evidence type="ECO:0000256" key="4">
    <source>
        <dbReference type="ARBA" id="ARBA00022989"/>
    </source>
</evidence>
<feature type="transmembrane region" description="Helical" evidence="6">
    <location>
        <begin position="249"/>
        <end position="271"/>
    </location>
</feature>
<dbReference type="InterPro" id="IPR008457">
    <property type="entry name" value="Cu-R_CopD_dom"/>
</dbReference>
<protein>
    <submittedName>
        <fullName evidence="8">Putative copper resistance protein D</fullName>
    </submittedName>
</protein>
<feature type="transmembrane region" description="Helical" evidence="6">
    <location>
        <begin position="15"/>
        <end position="35"/>
    </location>
</feature>